<proteinExistence type="predicted"/>
<evidence type="ECO:0000313" key="2">
    <source>
        <dbReference type="EMBL" id="SVB50747.1"/>
    </source>
</evidence>
<dbReference type="PANTHER" id="PTHR43685:SF2">
    <property type="entry name" value="GLYCOSYLTRANSFERASE 2-LIKE DOMAIN-CONTAINING PROTEIN"/>
    <property type="match status" value="1"/>
</dbReference>
<dbReference type="Gene3D" id="3.90.550.10">
    <property type="entry name" value="Spore Coat Polysaccharide Biosynthesis Protein SpsA, Chain A"/>
    <property type="match status" value="1"/>
</dbReference>
<reference evidence="2" key="1">
    <citation type="submission" date="2018-05" db="EMBL/GenBank/DDBJ databases">
        <authorList>
            <person name="Lanie J.A."/>
            <person name="Ng W.-L."/>
            <person name="Kazmierczak K.M."/>
            <person name="Andrzejewski T.M."/>
            <person name="Davidsen T.M."/>
            <person name="Wayne K.J."/>
            <person name="Tettelin H."/>
            <person name="Glass J.I."/>
            <person name="Rusch D."/>
            <person name="Podicherti R."/>
            <person name="Tsui H.-C.T."/>
            <person name="Winkler M.E."/>
        </authorList>
    </citation>
    <scope>NUCLEOTIDE SEQUENCE</scope>
</reference>
<evidence type="ECO:0000259" key="1">
    <source>
        <dbReference type="Pfam" id="PF00535"/>
    </source>
</evidence>
<feature type="non-terminal residue" evidence="2">
    <location>
        <position position="74"/>
    </location>
</feature>
<dbReference type="SUPFAM" id="SSF53448">
    <property type="entry name" value="Nucleotide-diphospho-sugar transferases"/>
    <property type="match status" value="1"/>
</dbReference>
<dbReference type="InterPro" id="IPR050834">
    <property type="entry name" value="Glycosyltransf_2"/>
</dbReference>
<accession>A0A382ELG8</accession>
<dbReference type="InterPro" id="IPR029044">
    <property type="entry name" value="Nucleotide-diphossugar_trans"/>
</dbReference>
<feature type="domain" description="Glycosyltransferase 2-like" evidence="1">
    <location>
        <begin position="5"/>
        <end position="74"/>
    </location>
</feature>
<organism evidence="2">
    <name type="scientific">marine metagenome</name>
    <dbReference type="NCBI Taxonomy" id="408172"/>
    <lineage>
        <taxon>unclassified sequences</taxon>
        <taxon>metagenomes</taxon>
        <taxon>ecological metagenomes</taxon>
    </lineage>
</organism>
<dbReference type="EMBL" id="UINC01044806">
    <property type="protein sequence ID" value="SVB50747.1"/>
    <property type="molecule type" value="Genomic_DNA"/>
</dbReference>
<name>A0A382ELG8_9ZZZZ</name>
<dbReference type="Pfam" id="PF00535">
    <property type="entry name" value="Glycos_transf_2"/>
    <property type="match status" value="1"/>
</dbReference>
<gene>
    <name evidence="2" type="ORF">METZ01_LOCUS203601</name>
</gene>
<dbReference type="CDD" id="cd00761">
    <property type="entry name" value="Glyco_tranf_GTA_type"/>
    <property type="match status" value="1"/>
</dbReference>
<sequence length="74" mass="8290">MPEISVIIPTYNRIKLIERAINSVLNQSHMLNQIIIVDDGSTGGTKEIIKEKYPQITYIYQDNKGVSAARNTGI</sequence>
<protein>
    <recommendedName>
        <fullName evidence="1">Glycosyltransferase 2-like domain-containing protein</fullName>
    </recommendedName>
</protein>
<dbReference type="PANTHER" id="PTHR43685">
    <property type="entry name" value="GLYCOSYLTRANSFERASE"/>
    <property type="match status" value="1"/>
</dbReference>
<dbReference type="AlphaFoldDB" id="A0A382ELG8"/>
<dbReference type="InterPro" id="IPR001173">
    <property type="entry name" value="Glyco_trans_2-like"/>
</dbReference>